<sequence>MKSLLPHTITKEQSAFVAGRQILDASLIANEIIEDWDRKKRKGVVIKLDIEKAFDKVDWDFLDEVLAAKGFRHTWRKWIWGCISTTNFSIIINGRPRGKRTASRGLRQGFDVGNNSLAIHHLQFADDTILLSPYDNLSLTNMFNIIRLFEEATGLNINH</sequence>
<keyword evidence="2" id="KW-1185">Reference proteome</keyword>
<evidence type="ECO:0000259" key="1">
    <source>
        <dbReference type="Pfam" id="PF00078"/>
    </source>
</evidence>
<dbReference type="RefSeq" id="XP_022132189.1">
    <property type="nucleotide sequence ID" value="XM_022276497.1"/>
</dbReference>
<evidence type="ECO:0000313" key="3">
    <source>
        <dbReference type="RefSeq" id="XP_022132189.1"/>
    </source>
</evidence>
<dbReference type="AlphaFoldDB" id="A0A6J1BSD3"/>
<dbReference type="GeneID" id="111005109"/>
<dbReference type="PANTHER" id="PTHR19446">
    <property type="entry name" value="REVERSE TRANSCRIPTASES"/>
    <property type="match status" value="1"/>
</dbReference>
<accession>A0A6J1BSD3</accession>
<dbReference type="InterPro" id="IPR000477">
    <property type="entry name" value="RT_dom"/>
</dbReference>
<dbReference type="SUPFAM" id="SSF56672">
    <property type="entry name" value="DNA/RNA polymerases"/>
    <property type="match status" value="1"/>
</dbReference>
<dbReference type="Pfam" id="PF00078">
    <property type="entry name" value="RVT_1"/>
    <property type="match status" value="1"/>
</dbReference>
<gene>
    <name evidence="3" type="primary">LOC111005109</name>
</gene>
<dbReference type="OrthoDB" id="1937198at2759"/>
<feature type="domain" description="Reverse transcriptase" evidence="1">
    <location>
        <begin position="7"/>
        <end position="113"/>
    </location>
</feature>
<reference evidence="3" key="1">
    <citation type="submission" date="2025-08" db="UniProtKB">
        <authorList>
            <consortium name="RefSeq"/>
        </authorList>
    </citation>
    <scope>IDENTIFICATION</scope>
    <source>
        <strain evidence="3">OHB3-1</strain>
    </source>
</reference>
<dbReference type="Proteomes" id="UP000504603">
    <property type="component" value="Unplaced"/>
</dbReference>
<name>A0A6J1BSD3_MOMCH</name>
<organism evidence="2 3">
    <name type="scientific">Momordica charantia</name>
    <name type="common">Bitter gourd</name>
    <name type="synonym">Balsam pear</name>
    <dbReference type="NCBI Taxonomy" id="3673"/>
    <lineage>
        <taxon>Eukaryota</taxon>
        <taxon>Viridiplantae</taxon>
        <taxon>Streptophyta</taxon>
        <taxon>Embryophyta</taxon>
        <taxon>Tracheophyta</taxon>
        <taxon>Spermatophyta</taxon>
        <taxon>Magnoliopsida</taxon>
        <taxon>eudicotyledons</taxon>
        <taxon>Gunneridae</taxon>
        <taxon>Pentapetalae</taxon>
        <taxon>rosids</taxon>
        <taxon>fabids</taxon>
        <taxon>Cucurbitales</taxon>
        <taxon>Cucurbitaceae</taxon>
        <taxon>Momordiceae</taxon>
        <taxon>Momordica</taxon>
    </lineage>
</organism>
<evidence type="ECO:0000313" key="2">
    <source>
        <dbReference type="Proteomes" id="UP000504603"/>
    </source>
</evidence>
<dbReference type="InterPro" id="IPR043502">
    <property type="entry name" value="DNA/RNA_pol_sf"/>
</dbReference>
<protein>
    <submittedName>
        <fullName evidence="3">Uncharacterized protein LOC111005109</fullName>
    </submittedName>
</protein>
<dbReference type="KEGG" id="mcha:111005109"/>
<proteinExistence type="predicted"/>